<evidence type="ECO:0008006" key="3">
    <source>
        <dbReference type="Google" id="ProtNLM"/>
    </source>
</evidence>
<dbReference type="PANTHER" id="PTHR36720:SF1">
    <property type="entry name" value="TAF RNA POLYMERASE I SUBUNIT A"/>
    <property type="match status" value="1"/>
</dbReference>
<dbReference type="Proteomes" id="UP001642360">
    <property type="component" value="Unassembled WGS sequence"/>
</dbReference>
<sequence>MDIEEVENEGKKNKTRTLERAHDYVKQISNERVINGIIRSVTKPSYALKQGIGSLRADYGSLRSVNRRRLQYLLRRLVRQHNWKEASGVLSVLLKGTVSEKSVSKNRTKYWAAMELRRHITGDNVNSRKIHHLHEMWMKKIGSTTGSLQKV</sequence>
<dbReference type="Pfam" id="PF14929">
    <property type="entry name" value="TAF1_subA"/>
    <property type="match status" value="1"/>
</dbReference>
<dbReference type="EMBL" id="CAUOFW020008502">
    <property type="protein sequence ID" value="CAK9182956.1"/>
    <property type="molecule type" value="Genomic_DNA"/>
</dbReference>
<protein>
    <recommendedName>
        <fullName evidence="3">Ribosomal protein S7</fullName>
    </recommendedName>
</protein>
<name>A0ABC8UPH3_9AQUA</name>
<organism evidence="1 2">
    <name type="scientific">Ilex paraguariensis</name>
    <name type="common">yerba mate</name>
    <dbReference type="NCBI Taxonomy" id="185542"/>
    <lineage>
        <taxon>Eukaryota</taxon>
        <taxon>Viridiplantae</taxon>
        <taxon>Streptophyta</taxon>
        <taxon>Embryophyta</taxon>
        <taxon>Tracheophyta</taxon>
        <taxon>Spermatophyta</taxon>
        <taxon>Magnoliopsida</taxon>
        <taxon>eudicotyledons</taxon>
        <taxon>Gunneridae</taxon>
        <taxon>Pentapetalae</taxon>
        <taxon>asterids</taxon>
        <taxon>campanulids</taxon>
        <taxon>Aquifoliales</taxon>
        <taxon>Aquifoliaceae</taxon>
        <taxon>Ilex</taxon>
    </lineage>
</organism>
<dbReference type="PANTHER" id="PTHR36720">
    <property type="entry name" value="TAF RNA POLYMERASE I SUBUNIT A"/>
    <property type="match status" value="1"/>
</dbReference>
<accession>A0ABC8UPH3</accession>
<gene>
    <name evidence="1" type="ORF">ILEXP_LOCUS53192</name>
</gene>
<reference evidence="1 2" key="1">
    <citation type="submission" date="2024-02" db="EMBL/GenBank/DDBJ databases">
        <authorList>
            <person name="Vignale AGUSTIN F."/>
            <person name="Sosa J E."/>
            <person name="Modenutti C."/>
        </authorList>
    </citation>
    <scope>NUCLEOTIDE SEQUENCE [LARGE SCALE GENOMIC DNA]</scope>
</reference>
<keyword evidence="2" id="KW-1185">Reference proteome</keyword>
<evidence type="ECO:0000313" key="1">
    <source>
        <dbReference type="EMBL" id="CAK9182956.1"/>
    </source>
</evidence>
<dbReference type="AlphaFoldDB" id="A0ABC8UPH3"/>
<dbReference type="InterPro" id="IPR039495">
    <property type="entry name" value="TAF1A"/>
</dbReference>
<comment type="caution">
    <text evidence="1">The sequence shown here is derived from an EMBL/GenBank/DDBJ whole genome shotgun (WGS) entry which is preliminary data.</text>
</comment>
<evidence type="ECO:0000313" key="2">
    <source>
        <dbReference type="Proteomes" id="UP001642360"/>
    </source>
</evidence>
<proteinExistence type="predicted"/>